<dbReference type="Pfam" id="PF07734">
    <property type="entry name" value="FBA_1"/>
    <property type="match status" value="1"/>
</dbReference>
<gene>
    <name evidence="2" type="ORF">F3Y22_tig00116958pilonHSYRG00076</name>
</gene>
<dbReference type="InterPro" id="IPR006527">
    <property type="entry name" value="F-box-assoc_dom_typ1"/>
</dbReference>
<dbReference type="EMBL" id="VEPZ02001733">
    <property type="protein sequence ID" value="KAE8660101.1"/>
    <property type="molecule type" value="Genomic_DNA"/>
</dbReference>
<protein>
    <submittedName>
        <fullName evidence="2">F-box and associated interaction domains-containing protein</fullName>
    </submittedName>
</protein>
<dbReference type="NCBIfam" id="TIGR01640">
    <property type="entry name" value="F_box_assoc_1"/>
    <property type="match status" value="1"/>
</dbReference>
<dbReference type="InterPro" id="IPR017451">
    <property type="entry name" value="F-box-assoc_interact_dom"/>
</dbReference>
<evidence type="ECO:0000259" key="1">
    <source>
        <dbReference type="Pfam" id="PF07734"/>
    </source>
</evidence>
<comment type="caution">
    <text evidence="2">The sequence shown here is derived from an EMBL/GenBank/DDBJ whole genome shotgun (WGS) entry which is preliminary data.</text>
</comment>
<feature type="domain" description="F-box associated beta-propeller type 1" evidence="1">
    <location>
        <begin position="33"/>
        <end position="191"/>
    </location>
</feature>
<name>A0A6A2WLW3_HIBSY</name>
<dbReference type="PANTHER" id="PTHR31111:SF136">
    <property type="entry name" value="F-BOX ASSOCIATED DOMAIN-CONTAINING PROTEIN"/>
    <property type="match status" value="1"/>
</dbReference>
<evidence type="ECO:0000313" key="2">
    <source>
        <dbReference type="EMBL" id="KAE8660101.1"/>
    </source>
</evidence>
<reference evidence="2" key="1">
    <citation type="submission" date="2019-09" db="EMBL/GenBank/DDBJ databases">
        <title>Draft genome information of white flower Hibiscus syriacus.</title>
        <authorList>
            <person name="Kim Y.-M."/>
        </authorList>
    </citation>
    <scope>NUCLEOTIDE SEQUENCE [LARGE SCALE GENOMIC DNA]</scope>
    <source>
        <strain evidence="2">YM2019G1</strain>
    </source>
</reference>
<proteinExistence type="predicted"/>
<evidence type="ECO:0000313" key="3">
    <source>
        <dbReference type="Proteomes" id="UP000436088"/>
    </source>
</evidence>
<keyword evidence="3" id="KW-1185">Reference proteome</keyword>
<dbReference type="PANTHER" id="PTHR31111">
    <property type="entry name" value="BNAA05G37150D PROTEIN-RELATED"/>
    <property type="match status" value="1"/>
</dbReference>
<dbReference type="AlphaFoldDB" id="A0A6A2WLW3"/>
<sequence>MIPFTSVTQFWVNLSLFNDLIKMAKDVGFGGLAKIYTVGTGTWRSIGNAPDHPIAFPFNAFLNGALHWRNDLPRRGDFIRSFDFNTEQFGTVPPPDHFLELDNYDADCTTNGVLGGCLFIFHCPDFKQIDIWVMKEYGVKESWTKQFVIEVTYPKRYGSGYYEPLLVLSNGEIIMLEHKVTIVCYNQKRKHIRGTKFFKIRSSFDSIAYTPCFVSLYNVAKGEQISRMRSTRMYDKISKDEFLGL</sequence>
<dbReference type="Proteomes" id="UP000436088">
    <property type="component" value="Unassembled WGS sequence"/>
</dbReference>
<organism evidence="2 3">
    <name type="scientific">Hibiscus syriacus</name>
    <name type="common">Rose of Sharon</name>
    <dbReference type="NCBI Taxonomy" id="106335"/>
    <lineage>
        <taxon>Eukaryota</taxon>
        <taxon>Viridiplantae</taxon>
        <taxon>Streptophyta</taxon>
        <taxon>Embryophyta</taxon>
        <taxon>Tracheophyta</taxon>
        <taxon>Spermatophyta</taxon>
        <taxon>Magnoliopsida</taxon>
        <taxon>eudicotyledons</taxon>
        <taxon>Gunneridae</taxon>
        <taxon>Pentapetalae</taxon>
        <taxon>rosids</taxon>
        <taxon>malvids</taxon>
        <taxon>Malvales</taxon>
        <taxon>Malvaceae</taxon>
        <taxon>Malvoideae</taxon>
        <taxon>Hibiscus</taxon>
    </lineage>
</organism>
<accession>A0A6A2WLW3</accession>